<evidence type="ECO:0000313" key="2">
    <source>
        <dbReference type="Proteomes" id="UP000540423"/>
    </source>
</evidence>
<evidence type="ECO:0008006" key="3">
    <source>
        <dbReference type="Google" id="ProtNLM"/>
    </source>
</evidence>
<dbReference type="EMBL" id="JACHEM010000041">
    <property type="protein sequence ID" value="MBB6440168.1"/>
    <property type="molecule type" value="Genomic_DNA"/>
</dbReference>
<keyword evidence="2" id="KW-1185">Reference proteome</keyword>
<proteinExistence type="predicted"/>
<sequence length="54" mass="6011">MQALALPYEVHPANPIEELGHPRTVKTATSASKWLVLAVLDLADSRLSRAMRER</sequence>
<dbReference type="AlphaFoldDB" id="A0A7X0HPU2"/>
<comment type="caution">
    <text evidence="1">The sequence shown here is derived from an EMBL/GenBank/DDBJ whole genome shotgun (WGS) entry which is preliminary data.</text>
</comment>
<accession>A0A7X0HPU2</accession>
<organism evidence="1 2">
    <name type="scientific">Streptomyces candidus</name>
    <dbReference type="NCBI Taxonomy" id="67283"/>
    <lineage>
        <taxon>Bacteria</taxon>
        <taxon>Bacillati</taxon>
        <taxon>Actinomycetota</taxon>
        <taxon>Actinomycetes</taxon>
        <taxon>Kitasatosporales</taxon>
        <taxon>Streptomycetaceae</taxon>
        <taxon>Streptomyces</taxon>
    </lineage>
</organism>
<protein>
    <recommendedName>
        <fullName evidence="3">Transposase</fullName>
    </recommendedName>
</protein>
<gene>
    <name evidence="1" type="ORF">HNQ79_006681</name>
</gene>
<reference evidence="1 2" key="1">
    <citation type="submission" date="2020-08" db="EMBL/GenBank/DDBJ databases">
        <title>Genomic Encyclopedia of Type Strains, Phase IV (KMG-IV): sequencing the most valuable type-strain genomes for metagenomic binning, comparative biology and taxonomic classification.</title>
        <authorList>
            <person name="Goeker M."/>
        </authorList>
    </citation>
    <scope>NUCLEOTIDE SEQUENCE [LARGE SCALE GENOMIC DNA]</scope>
    <source>
        <strain evidence="1 2">DSM 40141</strain>
    </source>
</reference>
<name>A0A7X0HPU2_9ACTN</name>
<dbReference type="Proteomes" id="UP000540423">
    <property type="component" value="Unassembled WGS sequence"/>
</dbReference>
<evidence type="ECO:0000313" key="1">
    <source>
        <dbReference type="EMBL" id="MBB6440168.1"/>
    </source>
</evidence>